<accession>A0A7W4PN25</accession>
<evidence type="ECO:0000256" key="5">
    <source>
        <dbReference type="ARBA" id="ARBA00047317"/>
    </source>
</evidence>
<dbReference type="Gene3D" id="3.90.105.10">
    <property type="entry name" value="Molybdopterin biosynthesis moea protein, domain 2"/>
    <property type="match status" value="1"/>
</dbReference>
<dbReference type="SUPFAM" id="SSF63882">
    <property type="entry name" value="MoeA N-terminal region -like"/>
    <property type="match status" value="1"/>
</dbReference>
<dbReference type="InterPro" id="IPR036425">
    <property type="entry name" value="MoaB/Mog-like_dom_sf"/>
</dbReference>
<comment type="caution">
    <text evidence="8">The sequence shown here is derived from an EMBL/GenBank/DDBJ whole genome shotgun (WGS) entry which is preliminary data.</text>
</comment>
<keyword evidence="6" id="KW-0479">Metal-binding</keyword>
<protein>
    <recommendedName>
        <fullName evidence="6">Molybdopterin molybdenumtransferase</fullName>
        <ecNumber evidence="6">2.10.1.1</ecNumber>
    </recommendedName>
</protein>
<dbReference type="CDD" id="cd00887">
    <property type="entry name" value="MoeA"/>
    <property type="match status" value="1"/>
</dbReference>
<comment type="function">
    <text evidence="1 6">Catalyzes the insertion of molybdate into adenylated molybdopterin with the concomitant release of AMP.</text>
</comment>
<dbReference type="GO" id="GO:0005829">
    <property type="term" value="C:cytosol"/>
    <property type="evidence" value="ECO:0007669"/>
    <property type="project" value="TreeGrafter"/>
</dbReference>
<sequence>MLETYEAEVMIREAMGQVATERVALERAAGRVLRQTIRAERDQPPYDRVTMDGVALRASLERHFDIAGIQRAGMAAEQLPAGAVCLEAMTGAMLPIGADMVVPIERLRRRDGGVTLEDGYTPEPGQFIHRKGVDCRAGDTLLTSGVRLNAPALAILAGNGFADVEVAQIQRIAIFSTGDELVPVGGPVREWQIRRSNEHAIAGALSARGFGSSDISWVADDLDATVQALSEALVSHDVLILSGGVSMGTYDHVPAAMQRLGVTKIFHRIAQRPGGPMWFGIGPKGQRVFGLPGNPVSALCCCVRYVVPALLEAQGLKRAERFTVILAAEAMLLPALTRFLPVTLRQTGAGHIAAAPAPIPTSGDYNHLGTADGFVELPPGAGHAPVGTPVVFHGW</sequence>
<keyword evidence="6" id="KW-0500">Molybdenum</keyword>
<evidence type="ECO:0000256" key="4">
    <source>
        <dbReference type="ARBA" id="ARBA00023150"/>
    </source>
</evidence>
<dbReference type="GO" id="GO:0006777">
    <property type="term" value="P:Mo-molybdopterin cofactor biosynthetic process"/>
    <property type="evidence" value="ECO:0007669"/>
    <property type="project" value="UniProtKB-UniRule"/>
</dbReference>
<dbReference type="InterPro" id="IPR005111">
    <property type="entry name" value="MoeA_C_domain_IV"/>
</dbReference>
<dbReference type="SMART" id="SM00852">
    <property type="entry name" value="MoCF_biosynth"/>
    <property type="match status" value="1"/>
</dbReference>
<proteinExistence type="inferred from homology"/>
<dbReference type="EC" id="2.10.1.1" evidence="6"/>
<dbReference type="GO" id="GO:0061599">
    <property type="term" value="F:molybdopterin molybdotransferase activity"/>
    <property type="evidence" value="ECO:0007669"/>
    <property type="project" value="UniProtKB-UniRule"/>
</dbReference>
<evidence type="ECO:0000256" key="3">
    <source>
        <dbReference type="ARBA" id="ARBA00010763"/>
    </source>
</evidence>
<evidence type="ECO:0000313" key="9">
    <source>
        <dbReference type="Proteomes" id="UP000578030"/>
    </source>
</evidence>
<keyword evidence="4 6" id="KW-0501">Molybdenum cofactor biosynthesis</keyword>
<dbReference type="Gene3D" id="3.40.980.10">
    <property type="entry name" value="MoaB/Mog-like domain"/>
    <property type="match status" value="1"/>
</dbReference>
<dbReference type="InterPro" id="IPR005110">
    <property type="entry name" value="MoeA_linker/N"/>
</dbReference>
<dbReference type="RefSeq" id="WP_182959302.1">
    <property type="nucleotide sequence ID" value="NZ_JABEQM010000009.1"/>
</dbReference>
<gene>
    <name evidence="8" type="ORF">HLH28_11675</name>
</gene>
<comment type="catalytic activity">
    <reaction evidence="5">
        <text>adenylyl-molybdopterin + molybdate = Mo-molybdopterin + AMP + H(+)</text>
        <dbReference type="Rhea" id="RHEA:35047"/>
        <dbReference type="ChEBI" id="CHEBI:15378"/>
        <dbReference type="ChEBI" id="CHEBI:36264"/>
        <dbReference type="ChEBI" id="CHEBI:62727"/>
        <dbReference type="ChEBI" id="CHEBI:71302"/>
        <dbReference type="ChEBI" id="CHEBI:456215"/>
        <dbReference type="EC" id="2.10.1.1"/>
    </reaction>
</comment>
<evidence type="ECO:0000256" key="2">
    <source>
        <dbReference type="ARBA" id="ARBA00005046"/>
    </source>
</evidence>
<dbReference type="Gene3D" id="2.40.340.10">
    <property type="entry name" value="MoeA, C-terminal, domain IV"/>
    <property type="match status" value="1"/>
</dbReference>
<reference evidence="8 9" key="1">
    <citation type="submission" date="2020-04" db="EMBL/GenBank/DDBJ databases">
        <title>Description of novel Gluconacetobacter.</title>
        <authorList>
            <person name="Sombolestani A."/>
        </authorList>
    </citation>
    <scope>NUCLEOTIDE SEQUENCE [LARGE SCALE GENOMIC DNA]</scope>
    <source>
        <strain evidence="8 9">LMG 27802</strain>
    </source>
</reference>
<name>A0A7W4PN25_9PROT</name>
<dbReference type="AlphaFoldDB" id="A0A7W4PN25"/>
<dbReference type="UniPathway" id="UPA00344"/>
<keyword evidence="6 8" id="KW-0808">Transferase</keyword>
<evidence type="ECO:0000256" key="1">
    <source>
        <dbReference type="ARBA" id="ARBA00002901"/>
    </source>
</evidence>
<dbReference type="Proteomes" id="UP000578030">
    <property type="component" value="Unassembled WGS sequence"/>
</dbReference>
<evidence type="ECO:0000256" key="6">
    <source>
        <dbReference type="RuleBase" id="RU365090"/>
    </source>
</evidence>
<dbReference type="Pfam" id="PF03454">
    <property type="entry name" value="MoeA_C"/>
    <property type="match status" value="1"/>
</dbReference>
<dbReference type="InterPro" id="IPR038987">
    <property type="entry name" value="MoeA-like"/>
</dbReference>
<dbReference type="Pfam" id="PF03453">
    <property type="entry name" value="MoeA_N"/>
    <property type="match status" value="1"/>
</dbReference>
<dbReference type="InterPro" id="IPR001453">
    <property type="entry name" value="MoaB/Mog_dom"/>
</dbReference>
<dbReference type="Gene3D" id="2.170.190.11">
    <property type="entry name" value="Molybdopterin biosynthesis moea protein, domain 3"/>
    <property type="match status" value="1"/>
</dbReference>
<dbReference type="Pfam" id="PF00994">
    <property type="entry name" value="MoCF_biosynth"/>
    <property type="match status" value="1"/>
</dbReference>
<dbReference type="EMBL" id="JABEQM010000009">
    <property type="protein sequence ID" value="MBB2202224.1"/>
    <property type="molecule type" value="Genomic_DNA"/>
</dbReference>
<comment type="similarity">
    <text evidence="3 6">Belongs to the MoeA family.</text>
</comment>
<evidence type="ECO:0000313" key="8">
    <source>
        <dbReference type="EMBL" id="MBB2202224.1"/>
    </source>
</evidence>
<comment type="cofactor">
    <cofactor evidence="6">
        <name>Mg(2+)</name>
        <dbReference type="ChEBI" id="CHEBI:18420"/>
    </cofactor>
</comment>
<comment type="pathway">
    <text evidence="2 6">Cofactor biosynthesis; molybdopterin biosynthesis.</text>
</comment>
<evidence type="ECO:0000259" key="7">
    <source>
        <dbReference type="SMART" id="SM00852"/>
    </source>
</evidence>
<keyword evidence="9" id="KW-1185">Reference proteome</keyword>
<dbReference type="SUPFAM" id="SSF53218">
    <property type="entry name" value="Molybdenum cofactor biosynthesis proteins"/>
    <property type="match status" value="1"/>
</dbReference>
<dbReference type="PANTHER" id="PTHR10192">
    <property type="entry name" value="MOLYBDOPTERIN BIOSYNTHESIS PROTEIN"/>
    <property type="match status" value="1"/>
</dbReference>
<organism evidence="8 9">
    <name type="scientific">Gluconacetobacter tumulisoli</name>
    <dbReference type="NCBI Taxonomy" id="1286189"/>
    <lineage>
        <taxon>Bacteria</taxon>
        <taxon>Pseudomonadati</taxon>
        <taxon>Pseudomonadota</taxon>
        <taxon>Alphaproteobacteria</taxon>
        <taxon>Acetobacterales</taxon>
        <taxon>Acetobacteraceae</taxon>
        <taxon>Gluconacetobacter</taxon>
    </lineage>
</organism>
<dbReference type="SUPFAM" id="SSF63867">
    <property type="entry name" value="MoeA C-terminal domain-like"/>
    <property type="match status" value="1"/>
</dbReference>
<dbReference type="PANTHER" id="PTHR10192:SF5">
    <property type="entry name" value="GEPHYRIN"/>
    <property type="match status" value="1"/>
</dbReference>
<dbReference type="InterPro" id="IPR036688">
    <property type="entry name" value="MoeA_C_domain_IV_sf"/>
</dbReference>
<dbReference type="InterPro" id="IPR036135">
    <property type="entry name" value="MoeA_linker/N_sf"/>
</dbReference>
<feature type="domain" description="MoaB/Mog" evidence="7">
    <location>
        <begin position="173"/>
        <end position="313"/>
    </location>
</feature>
<keyword evidence="6" id="KW-0460">Magnesium</keyword>
<dbReference type="GO" id="GO:0046872">
    <property type="term" value="F:metal ion binding"/>
    <property type="evidence" value="ECO:0007669"/>
    <property type="project" value="UniProtKB-UniRule"/>
</dbReference>